<organism evidence="5 6">
    <name type="scientific">Altererythrobacter epoxidivorans</name>
    <dbReference type="NCBI Taxonomy" id="361183"/>
    <lineage>
        <taxon>Bacteria</taxon>
        <taxon>Pseudomonadati</taxon>
        <taxon>Pseudomonadota</taxon>
        <taxon>Alphaproteobacteria</taxon>
        <taxon>Sphingomonadales</taxon>
        <taxon>Erythrobacteraceae</taxon>
        <taxon>Altererythrobacter</taxon>
    </lineage>
</organism>
<dbReference type="STRING" id="361183.AMC99_00611"/>
<dbReference type="KEGG" id="aep:AMC99_00611"/>
<evidence type="ECO:0000256" key="2">
    <source>
        <dbReference type="ARBA" id="ARBA00023125"/>
    </source>
</evidence>
<dbReference type="InterPro" id="IPR019888">
    <property type="entry name" value="Tscrpt_reg_AsnC-like"/>
</dbReference>
<keyword evidence="3" id="KW-0804">Transcription</keyword>
<dbReference type="SMART" id="SM00344">
    <property type="entry name" value="HTH_ASNC"/>
    <property type="match status" value="1"/>
</dbReference>
<dbReference type="FunFam" id="1.10.10.10:FF:000186">
    <property type="entry name" value="AsnC family transcriptional regulator"/>
    <property type="match status" value="1"/>
</dbReference>
<dbReference type="GO" id="GO:0005829">
    <property type="term" value="C:cytosol"/>
    <property type="evidence" value="ECO:0007669"/>
    <property type="project" value="TreeGrafter"/>
</dbReference>
<dbReference type="Pfam" id="PF13412">
    <property type="entry name" value="HTH_24"/>
    <property type="match status" value="1"/>
</dbReference>
<dbReference type="Pfam" id="PF01037">
    <property type="entry name" value="AsnC_trans_reg"/>
    <property type="match status" value="1"/>
</dbReference>
<dbReference type="PANTHER" id="PTHR30154">
    <property type="entry name" value="LEUCINE-RESPONSIVE REGULATORY PROTEIN"/>
    <property type="match status" value="1"/>
</dbReference>
<dbReference type="SUPFAM" id="SSF46785">
    <property type="entry name" value="Winged helix' DNA-binding domain"/>
    <property type="match status" value="1"/>
</dbReference>
<evidence type="ECO:0000313" key="5">
    <source>
        <dbReference type="EMBL" id="ALE15921.1"/>
    </source>
</evidence>
<dbReference type="AlphaFoldDB" id="A0A0M4LTW0"/>
<dbReference type="Proteomes" id="UP000057938">
    <property type="component" value="Chromosome"/>
</dbReference>
<dbReference type="GO" id="GO:0043565">
    <property type="term" value="F:sequence-specific DNA binding"/>
    <property type="evidence" value="ECO:0007669"/>
    <property type="project" value="InterPro"/>
</dbReference>
<dbReference type="Gene3D" id="1.10.10.10">
    <property type="entry name" value="Winged helix-like DNA-binding domain superfamily/Winged helix DNA-binding domain"/>
    <property type="match status" value="1"/>
</dbReference>
<dbReference type="RefSeq" id="WP_061922590.1">
    <property type="nucleotide sequence ID" value="NZ_CP012669.1"/>
</dbReference>
<dbReference type="InterPro" id="IPR011008">
    <property type="entry name" value="Dimeric_a/b-barrel"/>
</dbReference>
<evidence type="ECO:0000256" key="3">
    <source>
        <dbReference type="ARBA" id="ARBA00023163"/>
    </source>
</evidence>
<proteinExistence type="predicted"/>
<dbReference type="PROSITE" id="PS00519">
    <property type="entry name" value="HTH_ASNC_1"/>
    <property type="match status" value="1"/>
</dbReference>
<dbReference type="InterPro" id="IPR036388">
    <property type="entry name" value="WH-like_DNA-bd_sf"/>
</dbReference>
<keyword evidence="1" id="KW-0805">Transcription regulation</keyword>
<protein>
    <submittedName>
        <fullName evidence="5">Transcriptional regulator, AsnC family</fullName>
    </submittedName>
</protein>
<evidence type="ECO:0000256" key="1">
    <source>
        <dbReference type="ARBA" id="ARBA00023015"/>
    </source>
</evidence>
<dbReference type="Gene3D" id="3.30.70.920">
    <property type="match status" value="1"/>
</dbReference>
<gene>
    <name evidence="5" type="ORF">AMC99_00611</name>
</gene>
<dbReference type="OrthoDB" id="9812082at2"/>
<dbReference type="SUPFAM" id="SSF54909">
    <property type="entry name" value="Dimeric alpha+beta barrel"/>
    <property type="match status" value="1"/>
</dbReference>
<accession>A0A0M4LTW0</accession>
<reference evidence="5 6" key="1">
    <citation type="submission" date="2015-09" db="EMBL/GenBank/DDBJ databases">
        <title>Complete genome sequence of a benzo[a]pyrene-degrading bacterium Altererythrobacter epoxidivorans CGMCC 1.7731T.</title>
        <authorList>
            <person name="Li Z."/>
            <person name="Cheng H."/>
            <person name="Huo Y."/>
            <person name="Xu X."/>
        </authorList>
    </citation>
    <scope>NUCLEOTIDE SEQUENCE [LARGE SCALE GENOMIC DNA]</scope>
    <source>
        <strain evidence="5 6">CGMCC 1.7731</strain>
    </source>
</reference>
<dbReference type="GO" id="GO:0006355">
    <property type="term" value="P:regulation of DNA-templated transcription"/>
    <property type="evidence" value="ECO:0007669"/>
    <property type="project" value="UniProtKB-ARBA"/>
</dbReference>
<sequence length="149" mass="16646">MDAKDRQILRELQRDGRLTNAELAERVNLSPSPCLRRVRNLESAGVIDRYVAIVDREAAGYPVTAFVQVTLARHDRAVVEAFEARVRETPQILTCHLMTGSSDYLLQIVVAGLDAYEAFMRETLHETPGIATINTSFVYGTVKDTVELP</sequence>
<dbReference type="InterPro" id="IPR019885">
    <property type="entry name" value="Tscrpt_reg_HTH_AsnC-type_CS"/>
</dbReference>
<keyword evidence="2" id="KW-0238">DNA-binding</keyword>
<keyword evidence="6" id="KW-1185">Reference proteome</keyword>
<evidence type="ECO:0000313" key="6">
    <source>
        <dbReference type="Proteomes" id="UP000057938"/>
    </source>
</evidence>
<name>A0A0M4LTW0_9SPHN</name>
<dbReference type="CDD" id="cd00090">
    <property type="entry name" value="HTH_ARSR"/>
    <property type="match status" value="1"/>
</dbReference>
<dbReference type="GO" id="GO:0043200">
    <property type="term" value="P:response to amino acid"/>
    <property type="evidence" value="ECO:0007669"/>
    <property type="project" value="TreeGrafter"/>
</dbReference>
<dbReference type="PRINTS" id="PR00033">
    <property type="entry name" value="HTHASNC"/>
</dbReference>
<dbReference type="PANTHER" id="PTHR30154:SF34">
    <property type="entry name" value="TRANSCRIPTIONAL REGULATOR AZLB"/>
    <property type="match status" value="1"/>
</dbReference>
<dbReference type="InterPro" id="IPR036390">
    <property type="entry name" value="WH_DNA-bd_sf"/>
</dbReference>
<dbReference type="PROSITE" id="PS50956">
    <property type="entry name" value="HTH_ASNC_2"/>
    <property type="match status" value="1"/>
</dbReference>
<dbReference type="InterPro" id="IPR000485">
    <property type="entry name" value="AsnC-type_HTH_dom"/>
</dbReference>
<dbReference type="InterPro" id="IPR011991">
    <property type="entry name" value="ArsR-like_HTH"/>
</dbReference>
<dbReference type="EMBL" id="CP012669">
    <property type="protein sequence ID" value="ALE15921.1"/>
    <property type="molecule type" value="Genomic_DNA"/>
</dbReference>
<dbReference type="InterPro" id="IPR019887">
    <property type="entry name" value="Tscrpt_reg_AsnC/Lrp_C"/>
</dbReference>
<evidence type="ECO:0000259" key="4">
    <source>
        <dbReference type="PROSITE" id="PS50956"/>
    </source>
</evidence>
<dbReference type="PATRIC" id="fig|361183.4.peg.602"/>
<feature type="domain" description="HTH asnC-type" evidence="4">
    <location>
        <begin position="1"/>
        <end position="62"/>
    </location>
</feature>